<proteinExistence type="predicted"/>
<protein>
    <submittedName>
        <fullName evidence="1">Uncharacterized protein</fullName>
    </submittedName>
</protein>
<gene>
    <name evidence="1" type="ORF">LRAMOSA08974</name>
</gene>
<reference evidence="1" key="1">
    <citation type="journal article" date="2014" name="Genome Announc.">
        <title>De novo whole-genome sequence and genome annotation of Lichtheimia ramosa.</title>
        <authorList>
            <person name="Linde J."/>
            <person name="Schwartze V."/>
            <person name="Binder U."/>
            <person name="Lass-Florl C."/>
            <person name="Voigt K."/>
            <person name="Horn F."/>
        </authorList>
    </citation>
    <scope>NUCLEOTIDE SEQUENCE</scope>
    <source>
        <strain evidence="1">JMRC FSU:6197</strain>
    </source>
</reference>
<dbReference type="AlphaFoldDB" id="A0A077WFP4"/>
<accession>A0A077WFP4</accession>
<organism evidence="1">
    <name type="scientific">Lichtheimia ramosa</name>
    <dbReference type="NCBI Taxonomy" id="688394"/>
    <lineage>
        <taxon>Eukaryota</taxon>
        <taxon>Fungi</taxon>
        <taxon>Fungi incertae sedis</taxon>
        <taxon>Mucoromycota</taxon>
        <taxon>Mucoromycotina</taxon>
        <taxon>Mucoromycetes</taxon>
        <taxon>Mucorales</taxon>
        <taxon>Lichtheimiaceae</taxon>
        <taxon>Lichtheimia</taxon>
    </lineage>
</organism>
<evidence type="ECO:0000313" key="1">
    <source>
        <dbReference type="EMBL" id="CDS06446.1"/>
    </source>
</evidence>
<dbReference type="EMBL" id="LK023320">
    <property type="protein sequence ID" value="CDS06446.1"/>
    <property type="molecule type" value="Genomic_DNA"/>
</dbReference>
<name>A0A077WFP4_9FUNG</name>
<sequence>MLNLNQLYVMQSISSNKDLCYRWDMNLLHGFTHNVDDKKKPSSVMITLYAWNMIQHAVQALLKRERVSFLLNWCLH</sequence>